<dbReference type="PRINTS" id="PR00404">
    <property type="entry name" value="MADSDOMAIN"/>
</dbReference>
<evidence type="ECO:0000259" key="7">
    <source>
        <dbReference type="PROSITE" id="PS50066"/>
    </source>
</evidence>
<dbReference type="PANTHER" id="PTHR48019">
    <property type="entry name" value="SERUM RESPONSE FACTOR HOMOLOG"/>
    <property type="match status" value="1"/>
</dbReference>
<dbReference type="OMA" id="RELNFLW"/>
<sequence length="188" mass="21205">MGRGKTELKRIENSTNRQVTFAKRKNGLLKKAREISILCDADVSVVMFSEAGNMTEYSSAPLIEQLARYQKESGKTLWDAKHERLSAEIDRVRKENSNLQIELRHLKGEDLKPLSPQELHALENALEDGYAGARAKIKEHHRKLKKNGRLLEEENKRLSATYVSAAAAKQMEHGSNVKVELRNGVGCI</sequence>
<evidence type="ECO:0000259" key="8">
    <source>
        <dbReference type="PROSITE" id="PS51297"/>
    </source>
</evidence>
<accession>A0A4Y7J449</accession>
<dbReference type="GO" id="GO:0005634">
    <property type="term" value="C:nucleus"/>
    <property type="evidence" value="ECO:0007669"/>
    <property type="project" value="UniProtKB-SubCell"/>
</dbReference>
<dbReference type="InterPro" id="IPR002487">
    <property type="entry name" value="TF_Kbox"/>
</dbReference>
<keyword evidence="2" id="KW-0805">Transcription regulation</keyword>
<dbReference type="GO" id="GO:0003700">
    <property type="term" value="F:DNA-binding transcription factor activity"/>
    <property type="evidence" value="ECO:0007669"/>
    <property type="project" value="InterPro"/>
</dbReference>
<dbReference type="Proteomes" id="UP000316621">
    <property type="component" value="Chromosome 3"/>
</dbReference>
<evidence type="ECO:0000256" key="4">
    <source>
        <dbReference type="ARBA" id="ARBA00023163"/>
    </source>
</evidence>
<dbReference type="GO" id="GO:0000977">
    <property type="term" value="F:RNA polymerase II transcription regulatory region sequence-specific DNA binding"/>
    <property type="evidence" value="ECO:0007669"/>
    <property type="project" value="InterPro"/>
</dbReference>
<keyword evidence="5" id="KW-0539">Nucleus</keyword>
<evidence type="ECO:0000256" key="2">
    <source>
        <dbReference type="ARBA" id="ARBA00023015"/>
    </source>
</evidence>
<dbReference type="InterPro" id="IPR036879">
    <property type="entry name" value="TF_MADSbox_sf"/>
</dbReference>
<feature type="domain" description="MADS-box" evidence="7">
    <location>
        <begin position="1"/>
        <end position="61"/>
    </location>
</feature>
<dbReference type="GO" id="GO:0045944">
    <property type="term" value="P:positive regulation of transcription by RNA polymerase II"/>
    <property type="evidence" value="ECO:0007669"/>
    <property type="project" value="InterPro"/>
</dbReference>
<dbReference type="InterPro" id="IPR033896">
    <property type="entry name" value="MEF2-like_N"/>
</dbReference>
<keyword evidence="10" id="KW-1185">Reference proteome</keyword>
<evidence type="ECO:0008006" key="11">
    <source>
        <dbReference type="Google" id="ProtNLM"/>
    </source>
</evidence>
<evidence type="ECO:0000313" key="9">
    <source>
        <dbReference type="EMBL" id="RZC54435.1"/>
    </source>
</evidence>
<dbReference type="Gene3D" id="3.40.1810.10">
    <property type="entry name" value="Transcription factor, MADS-box"/>
    <property type="match status" value="1"/>
</dbReference>
<proteinExistence type="predicted"/>
<dbReference type="InterPro" id="IPR002100">
    <property type="entry name" value="TF_MADSbox"/>
</dbReference>
<reference evidence="9 10" key="1">
    <citation type="journal article" date="2018" name="Science">
        <title>The opium poppy genome and morphinan production.</title>
        <authorList>
            <person name="Guo L."/>
            <person name="Winzer T."/>
            <person name="Yang X."/>
            <person name="Li Y."/>
            <person name="Ning Z."/>
            <person name="He Z."/>
            <person name="Teodor R."/>
            <person name="Lu Y."/>
            <person name="Bowser T.A."/>
            <person name="Graham I.A."/>
            <person name="Ye K."/>
        </authorList>
    </citation>
    <scope>NUCLEOTIDE SEQUENCE [LARGE SCALE GENOMIC DNA]</scope>
    <source>
        <strain evidence="10">cv. HN1</strain>
        <tissue evidence="9">Leaves</tissue>
    </source>
</reference>
<dbReference type="GO" id="GO:0046983">
    <property type="term" value="F:protein dimerization activity"/>
    <property type="evidence" value="ECO:0007669"/>
    <property type="project" value="InterPro"/>
</dbReference>
<keyword evidence="3" id="KW-0238">DNA-binding</keyword>
<dbReference type="PROSITE" id="PS51297">
    <property type="entry name" value="K_BOX"/>
    <property type="match status" value="1"/>
</dbReference>
<organism evidence="9 10">
    <name type="scientific">Papaver somniferum</name>
    <name type="common">Opium poppy</name>
    <dbReference type="NCBI Taxonomy" id="3469"/>
    <lineage>
        <taxon>Eukaryota</taxon>
        <taxon>Viridiplantae</taxon>
        <taxon>Streptophyta</taxon>
        <taxon>Embryophyta</taxon>
        <taxon>Tracheophyta</taxon>
        <taxon>Spermatophyta</taxon>
        <taxon>Magnoliopsida</taxon>
        <taxon>Ranunculales</taxon>
        <taxon>Papaveraceae</taxon>
        <taxon>Papaveroideae</taxon>
        <taxon>Papaver</taxon>
    </lineage>
</organism>
<keyword evidence="6" id="KW-0175">Coiled coil</keyword>
<dbReference type="PROSITE" id="PS50066">
    <property type="entry name" value="MADS_BOX_2"/>
    <property type="match status" value="1"/>
</dbReference>
<dbReference type="AlphaFoldDB" id="A0A4Y7J449"/>
<dbReference type="CDD" id="cd00265">
    <property type="entry name" value="MADS_MEF2_like"/>
    <property type="match status" value="1"/>
</dbReference>
<dbReference type="Gramene" id="RZC54435">
    <property type="protein sequence ID" value="RZC54435"/>
    <property type="gene ID" value="C5167_013298"/>
</dbReference>
<name>A0A4Y7J449_PAPSO</name>
<dbReference type="Pfam" id="PF01486">
    <property type="entry name" value="K-box"/>
    <property type="match status" value="1"/>
</dbReference>
<dbReference type="EMBL" id="CM010717">
    <property type="protein sequence ID" value="RZC54435.1"/>
    <property type="molecule type" value="Genomic_DNA"/>
</dbReference>
<evidence type="ECO:0000313" key="10">
    <source>
        <dbReference type="Proteomes" id="UP000316621"/>
    </source>
</evidence>
<feature type="domain" description="K-box" evidence="8">
    <location>
        <begin position="82"/>
        <end position="172"/>
    </location>
</feature>
<dbReference type="PROSITE" id="PS00350">
    <property type="entry name" value="MADS_BOX_1"/>
    <property type="match status" value="1"/>
</dbReference>
<evidence type="ECO:0000256" key="6">
    <source>
        <dbReference type="SAM" id="Coils"/>
    </source>
</evidence>
<evidence type="ECO:0000256" key="1">
    <source>
        <dbReference type="ARBA" id="ARBA00004123"/>
    </source>
</evidence>
<evidence type="ECO:0000256" key="5">
    <source>
        <dbReference type="ARBA" id="ARBA00023242"/>
    </source>
</evidence>
<dbReference type="SMART" id="SM00432">
    <property type="entry name" value="MADS"/>
    <property type="match status" value="1"/>
</dbReference>
<protein>
    <recommendedName>
        <fullName evidence="11">PISTILLATA-like protein</fullName>
    </recommendedName>
</protein>
<feature type="coiled-coil region" evidence="6">
    <location>
        <begin position="82"/>
        <end position="109"/>
    </location>
</feature>
<evidence type="ECO:0000256" key="3">
    <source>
        <dbReference type="ARBA" id="ARBA00023125"/>
    </source>
</evidence>
<dbReference type="InterPro" id="IPR050142">
    <property type="entry name" value="MADS-box/MEF2_TF"/>
</dbReference>
<comment type="subcellular location">
    <subcellularLocation>
        <location evidence="1">Nucleus</location>
    </subcellularLocation>
</comment>
<dbReference type="Pfam" id="PF00319">
    <property type="entry name" value="SRF-TF"/>
    <property type="match status" value="1"/>
</dbReference>
<gene>
    <name evidence="9" type="ORF">C5167_013298</name>
</gene>
<dbReference type="SUPFAM" id="SSF55455">
    <property type="entry name" value="SRF-like"/>
    <property type="match status" value="1"/>
</dbReference>
<keyword evidence="4" id="KW-0804">Transcription</keyword>